<dbReference type="Pfam" id="PF03816">
    <property type="entry name" value="LytR_cpsA_psr"/>
    <property type="match status" value="1"/>
</dbReference>
<evidence type="ECO:0000313" key="5">
    <source>
        <dbReference type="EMBL" id="NYJ20831.1"/>
    </source>
</evidence>
<keyword evidence="3" id="KW-0472">Membrane</keyword>
<keyword evidence="3" id="KW-0812">Transmembrane</keyword>
<evidence type="ECO:0000259" key="4">
    <source>
        <dbReference type="Pfam" id="PF03816"/>
    </source>
</evidence>
<sequence length="454" mass="44852">MIGRSTHGDGAEPASEPDANADAGTAAGADSAAGVGPVPFARHGRQRSTGPARTLVTGLGLGLAVLLVSSLAVVGIAVSDVATSLKPGIVLPGDTVSAGGPAPQIGAIDGGVNLLLVGSDSGEGDPAYGPRGEHLGDVTALLHISNDHTRASIVSFPRDLFVTIPACAASPTESAPGTDGGFTDKLNTALADGGLGCTVATITKLTGQNIPFAAEIEFNGVIAMSDAVGGVPVCVAEPIQDAYTGTFLSAGEHVLSGGDALQFLRTRHGLSTGSDLARIGNQQAFLASLVRTITSNGVLNNPLTLYSLAKAASSNMRLSTSLQHVDTLVSIALALRGMDLAQISFLQYPVDEVDGGLVARTADAMVLFTALAADAPVQVGGQLGPASEAAPGAPSAPPVASVAPVPSAGPAATGAPSSVPTALPGPVAVTLPPSITGQTAAEQTCAVGRTLVNQ</sequence>
<dbReference type="NCBIfam" id="TIGR00350">
    <property type="entry name" value="lytR_cpsA_psr"/>
    <property type="match status" value="1"/>
</dbReference>
<evidence type="ECO:0000256" key="2">
    <source>
        <dbReference type="SAM" id="MobiDB-lite"/>
    </source>
</evidence>
<protein>
    <submittedName>
        <fullName evidence="5">LCP family protein required for cell wall assembly</fullName>
    </submittedName>
</protein>
<feature type="compositionally biased region" description="Basic and acidic residues" evidence="2">
    <location>
        <begin position="1"/>
        <end position="10"/>
    </location>
</feature>
<feature type="transmembrane region" description="Helical" evidence="3">
    <location>
        <begin position="55"/>
        <end position="78"/>
    </location>
</feature>
<evidence type="ECO:0000313" key="6">
    <source>
        <dbReference type="Proteomes" id="UP000537260"/>
    </source>
</evidence>
<dbReference type="PANTHER" id="PTHR33392">
    <property type="entry name" value="POLYISOPRENYL-TEICHOIC ACID--PEPTIDOGLYCAN TEICHOIC ACID TRANSFERASE TAGU"/>
    <property type="match status" value="1"/>
</dbReference>
<comment type="similarity">
    <text evidence="1">Belongs to the LytR/CpsA/Psr (LCP) family.</text>
</comment>
<evidence type="ECO:0000256" key="1">
    <source>
        <dbReference type="ARBA" id="ARBA00006068"/>
    </source>
</evidence>
<feature type="compositionally biased region" description="Low complexity" evidence="2">
    <location>
        <begin position="18"/>
        <end position="34"/>
    </location>
</feature>
<dbReference type="Proteomes" id="UP000537260">
    <property type="component" value="Unassembled WGS sequence"/>
</dbReference>
<feature type="region of interest" description="Disordered" evidence="2">
    <location>
        <begin position="1"/>
        <end position="49"/>
    </location>
</feature>
<feature type="domain" description="Cell envelope-related transcriptional attenuator" evidence="4">
    <location>
        <begin position="137"/>
        <end position="294"/>
    </location>
</feature>
<dbReference type="InterPro" id="IPR050922">
    <property type="entry name" value="LytR/CpsA/Psr_CW_biosynth"/>
</dbReference>
<dbReference type="InterPro" id="IPR004474">
    <property type="entry name" value="LytR_CpsA_psr"/>
</dbReference>
<keyword evidence="3" id="KW-1133">Transmembrane helix</keyword>
<gene>
    <name evidence="5" type="ORF">HNR05_002622</name>
</gene>
<comment type="caution">
    <text evidence="5">The sequence shown here is derived from an EMBL/GenBank/DDBJ whole genome shotgun (WGS) entry which is preliminary data.</text>
</comment>
<accession>A0A7Z0EFR1</accession>
<organism evidence="5 6">
    <name type="scientific">Glaciibacter psychrotolerans</name>
    <dbReference type="NCBI Taxonomy" id="670054"/>
    <lineage>
        <taxon>Bacteria</taxon>
        <taxon>Bacillati</taxon>
        <taxon>Actinomycetota</taxon>
        <taxon>Actinomycetes</taxon>
        <taxon>Micrococcales</taxon>
        <taxon>Microbacteriaceae</taxon>
        <taxon>Glaciibacter</taxon>
    </lineage>
</organism>
<evidence type="ECO:0000256" key="3">
    <source>
        <dbReference type="SAM" id="Phobius"/>
    </source>
</evidence>
<dbReference type="AlphaFoldDB" id="A0A7Z0EFR1"/>
<dbReference type="PANTHER" id="PTHR33392:SF6">
    <property type="entry name" value="POLYISOPRENYL-TEICHOIC ACID--PEPTIDOGLYCAN TEICHOIC ACID TRANSFERASE TAGU"/>
    <property type="match status" value="1"/>
</dbReference>
<dbReference type="RefSeq" id="WP_179579527.1">
    <property type="nucleotide sequence ID" value="NZ_JACCFM010000001.1"/>
</dbReference>
<name>A0A7Z0EFR1_9MICO</name>
<dbReference type="EMBL" id="JACCFM010000001">
    <property type="protein sequence ID" value="NYJ20831.1"/>
    <property type="molecule type" value="Genomic_DNA"/>
</dbReference>
<reference evidence="5 6" key="1">
    <citation type="submission" date="2020-07" db="EMBL/GenBank/DDBJ databases">
        <title>Sequencing the genomes of 1000 actinobacteria strains.</title>
        <authorList>
            <person name="Klenk H.-P."/>
        </authorList>
    </citation>
    <scope>NUCLEOTIDE SEQUENCE [LARGE SCALE GENOMIC DNA]</scope>
    <source>
        <strain evidence="5 6">LI1</strain>
    </source>
</reference>
<dbReference type="Gene3D" id="3.40.630.190">
    <property type="entry name" value="LCP protein"/>
    <property type="match status" value="1"/>
</dbReference>
<proteinExistence type="inferred from homology"/>
<keyword evidence="6" id="KW-1185">Reference proteome</keyword>